<dbReference type="SMART" id="SM00710">
    <property type="entry name" value="PbH1"/>
    <property type="match status" value="4"/>
</dbReference>
<reference evidence="2" key="1">
    <citation type="submission" date="2018-05" db="EMBL/GenBank/DDBJ databases">
        <authorList>
            <person name="Lanie J.A."/>
            <person name="Ng W.-L."/>
            <person name="Kazmierczak K.M."/>
            <person name="Andrzejewski T.M."/>
            <person name="Davidsen T.M."/>
            <person name="Wayne K.J."/>
            <person name="Tettelin H."/>
            <person name="Glass J.I."/>
            <person name="Rusch D."/>
            <person name="Podicherti R."/>
            <person name="Tsui H.-C.T."/>
            <person name="Winkler M.E."/>
        </authorList>
    </citation>
    <scope>NUCLEOTIDE SEQUENCE</scope>
</reference>
<dbReference type="EMBL" id="UINC01098281">
    <property type="protein sequence ID" value="SVC56680.1"/>
    <property type="molecule type" value="Genomic_DNA"/>
</dbReference>
<feature type="non-terminal residue" evidence="2">
    <location>
        <position position="372"/>
    </location>
</feature>
<dbReference type="SUPFAM" id="SSF51126">
    <property type="entry name" value="Pectin lyase-like"/>
    <property type="match status" value="1"/>
</dbReference>
<dbReference type="InterPro" id="IPR006626">
    <property type="entry name" value="PbH1"/>
</dbReference>
<accession>A0A382N7G6</accession>
<dbReference type="Pfam" id="PF13229">
    <property type="entry name" value="Beta_helix"/>
    <property type="match status" value="1"/>
</dbReference>
<protein>
    <recommendedName>
        <fullName evidence="1">Right handed beta helix domain-containing protein</fullName>
    </recommendedName>
</protein>
<evidence type="ECO:0000313" key="2">
    <source>
        <dbReference type="EMBL" id="SVC56680.1"/>
    </source>
</evidence>
<gene>
    <name evidence="2" type="ORF">METZ01_LOCUS309534</name>
</gene>
<proteinExistence type="predicted"/>
<evidence type="ECO:0000259" key="1">
    <source>
        <dbReference type="Pfam" id="PF13229"/>
    </source>
</evidence>
<dbReference type="Gene3D" id="2.160.20.10">
    <property type="entry name" value="Single-stranded right-handed beta-helix, Pectin lyase-like"/>
    <property type="match status" value="1"/>
</dbReference>
<feature type="non-terminal residue" evidence="2">
    <location>
        <position position="1"/>
    </location>
</feature>
<name>A0A382N7G6_9ZZZZ</name>
<organism evidence="2">
    <name type="scientific">marine metagenome</name>
    <dbReference type="NCBI Taxonomy" id="408172"/>
    <lineage>
        <taxon>unclassified sequences</taxon>
        <taxon>metagenomes</taxon>
        <taxon>ecological metagenomes</taxon>
    </lineage>
</organism>
<dbReference type="AlphaFoldDB" id="A0A382N7G6"/>
<feature type="domain" description="Right handed beta helix" evidence="1">
    <location>
        <begin position="217"/>
        <end position="313"/>
    </location>
</feature>
<dbReference type="InterPro" id="IPR039448">
    <property type="entry name" value="Beta_helix"/>
</dbReference>
<sequence length="372" mass="38184">CGAAARTNWHVASTGSDITGSGTLASPLSSIQTAINAATVGDTVSVAAGTYTENLVFGGKNLSLIGADSSNTIIDGDSVSQVINLKNGEDSTTVIKNFTLRNGIGWENNGSAILMGGGDYAGSPGPKLENLCITQNSFSTGGNAITSFGSTFSLKNSRIINNYGRSLSIQGTQSSTIDNVLITGNGKGVEINGGAAPVFTNVTISNHVGEINYVVFIQSSTPTFKNTLIVGNKHGIFTENNGSLTMINSTIVSNAGRPLEFVRSGSGTIINSIIYHNTNPVIVLDDDVQSSVYFSHSNIEGGQSSIYNDDGGTLSWGNGNISSYPVFADTANGDYTLADTSPCISAGASSVTIGGTTYTAPTTDLAGNARPS</sequence>
<dbReference type="InterPro" id="IPR011050">
    <property type="entry name" value="Pectin_lyase_fold/virulence"/>
</dbReference>
<dbReference type="InterPro" id="IPR012334">
    <property type="entry name" value="Pectin_lyas_fold"/>
</dbReference>